<keyword evidence="2" id="KW-1185">Reference proteome</keyword>
<accession>A0ACC2TB23</accession>
<proteinExistence type="predicted"/>
<protein>
    <submittedName>
        <fullName evidence="1">DNA helicase mcm9</fullName>
        <ecNumber evidence="1">3.6.4.12</ecNumber>
    </submittedName>
</protein>
<comment type="caution">
    <text evidence="1">The sequence shown here is derived from an EMBL/GenBank/DDBJ whole genome shotgun (WGS) entry which is preliminary data.</text>
</comment>
<organism evidence="1 2">
    <name type="scientific">Entomophthora muscae</name>
    <dbReference type="NCBI Taxonomy" id="34485"/>
    <lineage>
        <taxon>Eukaryota</taxon>
        <taxon>Fungi</taxon>
        <taxon>Fungi incertae sedis</taxon>
        <taxon>Zoopagomycota</taxon>
        <taxon>Entomophthoromycotina</taxon>
        <taxon>Entomophthoromycetes</taxon>
        <taxon>Entomophthorales</taxon>
        <taxon>Entomophthoraceae</taxon>
        <taxon>Entomophthora</taxon>
    </lineage>
</organism>
<keyword evidence="1" id="KW-0347">Helicase</keyword>
<evidence type="ECO:0000313" key="1">
    <source>
        <dbReference type="EMBL" id="KAJ9071763.1"/>
    </source>
</evidence>
<sequence>MDKGEWQLEAGALILADRGLCCIDEFDSIREHDKVAIHEAMEQQSISIAKAGMVCKLNSRCSVIAATNPKGKYDPNESLSVNLALASPLLSRFDLILVLLDSQNEEWDGLVSSFILQSECDQLVPKDENPLAAFLWSIDKLKGYIAYTKQRFMPRMTQDCQDVLTAYYRLQRSTDQRSAARTTLRLLESLIRLSQAHARLMARDQATVMDAVQVILIMEYSMANSGSNLVSGSCFPSTGSLQSSSPDNPDMIYRKQEKAILEKLGLDNMSSQPCPLPHPGRELFEEEDDGTSLDTIPTQEGSTKSMHPLLRIPKPPPLKK</sequence>
<evidence type="ECO:0000313" key="2">
    <source>
        <dbReference type="Proteomes" id="UP001165960"/>
    </source>
</evidence>
<dbReference type="Proteomes" id="UP001165960">
    <property type="component" value="Unassembled WGS sequence"/>
</dbReference>
<gene>
    <name evidence="1" type="primary">MCM9_1</name>
    <name evidence="1" type="ORF">DSO57_1033818</name>
</gene>
<reference evidence="1" key="1">
    <citation type="submission" date="2022-04" db="EMBL/GenBank/DDBJ databases">
        <title>Genome of the entomopathogenic fungus Entomophthora muscae.</title>
        <authorList>
            <person name="Elya C."/>
            <person name="Lovett B.R."/>
            <person name="Lee E."/>
            <person name="Macias A.M."/>
            <person name="Hajek A.E."/>
            <person name="De Bivort B.L."/>
            <person name="Kasson M.T."/>
            <person name="De Fine Licht H.H."/>
            <person name="Stajich J.E."/>
        </authorList>
    </citation>
    <scope>NUCLEOTIDE SEQUENCE</scope>
    <source>
        <strain evidence="1">Berkeley</strain>
    </source>
</reference>
<dbReference type="EMBL" id="QTSX02003112">
    <property type="protein sequence ID" value="KAJ9071763.1"/>
    <property type="molecule type" value="Genomic_DNA"/>
</dbReference>
<keyword evidence="1" id="KW-0547">Nucleotide-binding</keyword>
<name>A0ACC2TB23_9FUNG</name>
<keyword evidence="1" id="KW-0067">ATP-binding</keyword>
<keyword evidence="1" id="KW-0378">Hydrolase</keyword>
<dbReference type="EC" id="3.6.4.12" evidence="1"/>